<dbReference type="InterPro" id="IPR038740">
    <property type="entry name" value="BioF2-like_GNAT_dom"/>
</dbReference>
<dbReference type="SUPFAM" id="SSF55729">
    <property type="entry name" value="Acyl-CoA N-acyltransferases (Nat)"/>
    <property type="match status" value="1"/>
</dbReference>
<sequence length="375" mass="40946">MKQNTPVVVAHSAETWDQIEPAWAQLAATALDPNPFFTPTFLRAYQTHLARGRIQLLAVAHPAEQRLVAALPLHLTRSTGLWHTASTVVGDYGTLGTLLCSPEATCEEIAALIKAAVQRSPGRTLALPYHAVQGATFERLQHALEASSLQWHIADQSDRAYQAGGPDAEATLSQALNSKSGKRVQRYGRQLARKGELTQVSFTTPEDINKALADFIALEAAGWKGRQGTALANQTSAQNFTQQMFRDFANTGNARIDALCLDGAPIAIKLWLRQGNRFFGWKTTFDETHAKVSPGPQLLFYSSHVNLDTEGFEGADSLTTPDNRMANTVWHSRFAYGTIMIGSGSRFAVSTTLIKAKTQAQAYAKTKLKALLGRR</sequence>
<comment type="caution">
    <text evidence="2">The sequence shown here is derived from an EMBL/GenBank/DDBJ whole genome shotgun (WGS) entry which is preliminary data.</text>
</comment>
<protein>
    <recommendedName>
        <fullName evidence="1">BioF2-like acetyltransferase domain-containing protein</fullName>
    </recommendedName>
</protein>
<reference evidence="2 3" key="1">
    <citation type="submission" date="2016-03" db="EMBL/GenBank/DDBJ databases">
        <title>Genome sequence of Nesiotobacter sp. nov., a moderately halophilic alphaproteobacterium isolated from the Yellow Sea, China.</title>
        <authorList>
            <person name="Zhang G."/>
            <person name="Zhang R."/>
        </authorList>
    </citation>
    <scope>NUCLEOTIDE SEQUENCE [LARGE SCALE GENOMIC DNA]</scope>
    <source>
        <strain evidence="2 3">WB1-6</strain>
    </source>
</reference>
<evidence type="ECO:0000313" key="3">
    <source>
        <dbReference type="Proteomes" id="UP000185783"/>
    </source>
</evidence>
<evidence type="ECO:0000259" key="1">
    <source>
        <dbReference type="Pfam" id="PF13480"/>
    </source>
</evidence>
<dbReference type="RefSeq" id="WP_028481383.1">
    <property type="nucleotide sequence ID" value="NZ_LVVZ01000010.1"/>
</dbReference>
<gene>
    <name evidence="2" type="ORF">A3843_06125</name>
</gene>
<dbReference type="EMBL" id="LVVZ01000010">
    <property type="protein sequence ID" value="OKL44865.1"/>
    <property type="molecule type" value="Genomic_DNA"/>
</dbReference>
<dbReference type="STRING" id="197461.A3843_06125"/>
<accession>A0A1U7JJI8</accession>
<proteinExistence type="predicted"/>
<dbReference type="Proteomes" id="UP000185783">
    <property type="component" value="Unassembled WGS sequence"/>
</dbReference>
<keyword evidence="3" id="KW-1185">Reference proteome</keyword>
<dbReference type="Pfam" id="PF13480">
    <property type="entry name" value="Acetyltransf_6"/>
    <property type="match status" value="1"/>
</dbReference>
<dbReference type="InterPro" id="IPR016181">
    <property type="entry name" value="Acyl_CoA_acyltransferase"/>
</dbReference>
<evidence type="ECO:0000313" key="2">
    <source>
        <dbReference type="EMBL" id="OKL44865.1"/>
    </source>
</evidence>
<organism evidence="2 3">
    <name type="scientific">Pseudovibrio exalbescens</name>
    <dbReference type="NCBI Taxonomy" id="197461"/>
    <lineage>
        <taxon>Bacteria</taxon>
        <taxon>Pseudomonadati</taxon>
        <taxon>Pseudomonadota</taxon>
        <taxon>Alphaproteobacteria</taxon>
        <taxon>Hyphomicrobiales</taxon>
        <taxon>Stappiaceae</taxon>
        <taxon>Pseudovibrio</taxon>
    </lineage>
</organism>
<dbReference type="AlphaFoldDB" id="A0A1U7JJI8"/>
<name>A0A1U7JJI8_9HYPH</name>
<feature type="domain" description="BioF2-like acetyltransferase" evidence="1">
    <location>
        <begin position="182"/>
        <end position="300"/>
    </location>
</feature>